<proteinExistence type="inferred from homology"/>
<name>A0A9P0FBZ3_BRAAE</name>
<dbReference type="InterPro" id="IPR025110">
    <property type="entry name" value="AMP-bd_C"/>
</dbReference>
<comment type="subcellular location">
    <subcellularLocation>
        <location evidence="1">Peroxisome</location>
    </subcellularLocation>
</comment>
<evidence type="ECO:0000259" key="6">
    <source>
        <dbReference type="Pfam" id="PF13193"/>
    </source>
</evidence>
<comment type="similarity">
    <text evidence="2">Belongs to the ATP-dependent AMP-binding enzyme family.</text>
</comment>
<keyword evidence="8" id="KW-1185">Reference proteome</keyword>
<dbReference type="Proteomes" id="UP001154078">
    <property type="component" value="Chromosome 11"/>
</dbReference>
<dbReference type="GO" id="GO:0005777">
    <property type="term" value="C:peroxisome"/>
    <property type="evidence" value="ECO:0007669"/>
    <property type="project" value="UniProtKB-SubCell"/>
</dbReference>
<dbReference type="InterPro" id="IPR000873">
    <property type="entry name" value="AMP-dep_synth/lig_dom"/>
</dbReference>
<protein>
    <recommendedName>
        <fullName evidence="9">Luciferin 4-monooxygenase</fullName>
    </recommendedName>
</protein>
<evidence type="ECO:0000313" key="8">
    <source>
        <dbReference type="Proteomes" id="UP001154078"/>
    </source>
</evidence>
<gene>
    <name evidence="7" type="ORF">MELIAE_LOCUS2891</name>
</gene>
<feature type="domain" description="AMP-binding enzyme C-terminal" evidence="6">
    <location>
        <begin position="231"/>
        <end position="307"/>
    </location>
</feature>
<dbReference type="OrthoDB" id="10253869at2759"/>
<evidence type="ECO:0000256" key="4">
    <source>
        <dbReference type="ARBA" id="ARBA00023140"/>
    </source>
</evidence>
<dbReference type="Pfam" id="PF13193">
    <property type="entry name" value="AMP-binding_C"/>
    <property type="match status" value="1"/>
</dbReference>
<accession>A0A9P0FBZ3</accession>
<dbReference type="AlphaFoldDB" id="A0A9P0FBZ3"/>
<organism evidence="7 8">
    <name type="scientific">Brassicogethes aeneus</name>
    <name type="common">Rape pollen beetle</name>
    <name type="synonym">Meligethes aeneus</name>
    <dbReference type="NCBI Taxonomy" id="1431903"/>
    <lineage>
        <taxon>Eukaryota</taxon>
        <taxon>Metazoa</taxon>
        <taxon>Ecdysozoa</taxon>
        <taxon>Arthropoda</taxon>
        <taxon>Hexapoda</taxon>
        <taxon>Insecta</taxon>
        <taxon>Pterygota</taxon>
        <taxon>Neoptera</taxon>
        <taxon>Endopterygota</taxon>
        <taxon>Coleoptera</taxon>
        <taxon>Polyphaga</taxon>
        <taxon>Cucujiformia</taxon>
        <taxon>Nitidulidae</taxon>
        <taxon>Meligethinae</taxon>
        <taxon>Brassicogethes</taxon>
    </lineage>
</organism>
<dbReference type="PANTHER" id="PTHR24096:SF149">
    <property type="entry name" value="AMP-BINDING DOMAIN-CONTAINING PROTEIN-RELATED"/>
    <property type="match status" value="1"/>
</dbReference>
<dbReference type="PANTHER" id="PTHR24096">
    <property type="entry name" value="LONG-CHAIN-FATTY-ACID--COA LIGASE"/>
    <property type="match status" value="1"/>
</dbReference>
<reference evidence="7" key="1">
    <citation type="submission" date="2021-12" db="EMBL/GenBank/DDBJ databases">
        <authorList>
            <person name="King R."/>
        </authorList>
    </citation>
    <scope>NUCLEOTIDE SEQUENCE</scope>
</reference>
<dbReference type="GO" id="GO:0016405">
    <property type="term" value="F:CoA-ligase activity"/>
    <property type="evidence" value="ECO:0007669"/>
    <property type="project" value="TreeGrafter"/>
</dbReference>
<feature type="domain" description="AMP-dependent synthetase/ligase" evidence="5">
    <location>
        <begin position="65"/>
        <end position="182"/>
    </location>
</feature>
<evidence type="ECO:0000313" key="7">
    <source>
        <dbReference type="EMBL" id="CAH0549882.1"/>
    </source>
</evidence>
<dbReference type="Gene3D" id="3.30.300.30">
    <property type="match status" value="1"/>
</dbReference>
<evidence type="ECO:0000256" key="2">
    <source>
        <dbReference type="ARBA" id="ARBA00006432"/>
    </source>
</evidence>
<evidence type="ECO:0008006" key="9">
    <source>
        <dbReference type="Google" id="ProtNLM"/>
    </source>
</evidence>
<evidence type="ECO:0000259" key="5">
    <source>
        <dbReference type="Pfam" id="PF00501"/>
    </source>
</evidence>
<keyword evidence="4" id="KW-0576">Peroxisome</keyword>
<dbReference type="Gene3D" id="3.40.50.12780">
    <property type="entry name" value="N-terminal domain of ligase-like"/>
    <property type="match status" value="1"/>
</dbReference>
<keyword evidence="3" id="KW-0436">Ligase</keyword>
<dbReference type="SUPFAM" id="SSF56801">
    <property type="entry name" value="Acetyl-CoA synthetase-like"/>
    <property type="match status" value="1"/>
</dbReference>
<evidence type="ECO:0000256" key="3">
    <source>
        <dbReference type="ARBA" id="ARBA00022598"/>
    </source>
</evidence>
<sequence>MANTKEFIWELQKLKKDQLIEIIVYKTVQENQQISEELRGFLERRKQDPKPTVSEHNLAAVFAHNLAKTPIPANVDVSSLFLLLIAGSRVSPEVILALRKMLHPLATIIQGYAQTEFCGTNTFYDTNDKDHRKLFTEKPHSVGLPGKGYIYKVVDLETNEILGPNKQGELLVKAPTVMNGYYKGDSKDAFDEDGFYKTGDIAYYDEDQCFYIVDRIKGVIRYLFHMLSSAEIEEILTNHPAVRKAAVFGYPHPVDLHHVTALVEVDETSEVTPEEIREYVDNQVPDHKRLRGGVKFVKSIPMTTTGKVKCGELKSFMEKM</sequence>
<evidence type="ECO:0000256" key="1">
    <source>
        <dbReference type="ARBA" id="ARBA00004275"/>
    </source>
</evidence>
<dbReference type="InterPro" id="IPR045851">
    <property type="entry name" value="AMP-bd_C_sf"/>
</dbReference>
<dbReference type="Pfam" id="PF00501">
    <property type="entry name" value="AMP-binding"/>
    <property type="match status" value="1"/>
</dbReference>
<dbReference type="InterPro" id="IPR042099">
    <property type="entry name" value="ANL_N_sf"/>
</dbReference>
<dbReference type="EMBL" id="OV121142">
    <property type="protein sequence ID" value="CAH0549882.1"/>
    <property type="molecule type" value="Genomic_DNA"/>
</dbReference>